<dbReference type="PANTHER" id="PTHR44757:SF2">
    <property type="entry name" value="BIOFILM ARCHITECTURE MAINTENANCE PROTEIN MBAA"/>
    <property type="match status" value="1"/>
</dbReference>
<name>A0A7C3LRD0_9BACT</name>
<dbReference type="PROSITE" id="PS50110">
    <property type="entry name" value="RESPONSE_REGULATORY"/>
    <property type="match status" value="1"/>
</dbReference>
<dbReference type="SUPFAM" id="SSF55073">
    <property type="entry name" value="Nucleotide cyclase"/>
    <property type="match status" value="1"/>
</dbReference>
<evidence type="ECO:0000313" key="8">
    <source>
        <dbReference type="EMBL" id="HFT92466.1"/>
    </source>
</evidence>
<accession>A0A7C3LRD0</accession>
<keyword evidence="2" id="KW-0418">Kinase</keyword>
<dbReference type="NCBIfam" id="TIGR00254">
    <property type="entry name" value="GGDEF"/>
    <property type="match status" value="1"/>
</dbReference>
<dbReference type="CDD" id="cd00156">
    <property type="entry name" value="REC"/>
    <property type="match status" value="1"/>
</dbReference>
<dbReference type="SUPFAM" id="SSF52172">
    <property type="entry name" value="CheY-like"/>
    <property type="match status" value="1"/>
</dbReference>
<dbReference type="Pfam" id="PF08448">
    <property type="entry name" value="PAS_4"/>
    <property type="match status" value="1"/>
</dbReference>
<dbReference type="InterPro" id="IPR052155">
    <property type="entry name" value="Biofilm_reg_signaling"/>
</dbReference>
<dbReference type="InterPro" id="IPR035919">
    <property type="entry name" value="EAL_sf"/>
</dbReference>
<evidence type="ECO:0000259" key="5">
    <source>
        <dbReference type="PROSITE" id="PS50112"/>
    </source>
</evidence>
<dbReference type="SMART" id="SM00448">
    <property type="entry name" value="REC"/>
    <property type="match status" value="1"/>
</dbReference>
<evidence type="ECO:0000256" key="3">
    <source>
        <dbReference type="PROSITE-ProRule" id="PRU00169"/>
    </source>
</evidence>
<dbReference type="Pfam" id="PF00072">
    <property type="entry name" value="Response_reg"/>
    <property type="match status" value="1"/>
</dbReference>
<dbReference type="Pfam" id="PF13185">
    <property type="entry name" value="GAF_2"/>
    <property type="match status" value="1"/>
</dbReference>
<dbReference type="SMART" id="SM00091">
    <property type="entry name" value="PAS"/>
    <property type="match status" value="1"/>
</dbReference>
<dbReference type="InterPro" id="IPR003018">
    <property type="entry name" value="GAF"/>
</dbReference>
<dbReference type="InterPro" id="IPR000014">
    <property type="entry name" value="PAS"/>
</dbReference>
<dbReference type="PROSITE" id="PS50887">
    <property type="entry name" value="GGDEF"/>
    <property type="match status" value="1"/>
</dbReference>
<dbReference type="Gene3D" id="3.40.50.2300">
    <property type="match status" value="1"/>
</dbReference>
<dbReference type="InterPro" id="IPR001633">
    <property type="entry name" value="EAL_dom"/>
</dbReference>
<dbReference type="CDD" id="cd01949">
    <property type="entry name" value="GGDEF"/>
    <property type="match status" value="1"/>
</dbReference>
<feature type="domain" description="EAL" evidence="6">
    <location>
        <begin position="612"/>
        <end position="865"/>
    </location>
</feature>
<evidence type="ECO:0000256" key="2">
    <source>
        <dbReference type="ARBA" id="ARBA00022777"/>
    </source>
</evidence>
<feature type="domain" description="Response regulatory" evidence="4">
    <location>
        <begin position="12"/>
        <end position="129"/>
    </location>
</feature>
<dbReference type="Gene3D" id="3.30.70.270">
    <property type="match status" value="1"/>
</dbReference>
<dbReference type="InterPro" id="IPR029787">
    <property type="entry name" value="Nucleotide_cyclase"/>
</dbReference>
<dbReference type="PROSITE" id="PS50883">
    <property type="entry name" value="EAL"/>
    <property type="match status" value="1"/>
</dbReference>
<dbReference type="InterPro" id="IPR035965">
    <property type="entry name" value="PAS-like_dom_sf"/>
</dbReference>
<evidence type="ECO:0000259" key="7">
    <source>
        <dbReference type="PROSITE" id="PS50887"/>
    </source>
</evidence>
<dbReference type="SMART" id="SM00267">
    <property type="entry name" value="GGDEF"/>
    <property type="match status" value="1"/>
</dbReference>
<evidence type="ECO:0000256" key="1">
    <source>
        <dbReference type="ARBA" id="ARBA00022679"/>
    </source>
</evidence>
<evidence type="ECO:0000259" key="6">
    <source>
        <dbReference type="PROSITE" id="PS50883"/>
    </source>
</evidence>
<dbReference type="GO" id="GO:0000160">
    <property type="term" value="P:phosphorelay signal transduction system"/>
    <property type="evidence" value="ECO:0007669"/>
    <property type="project" value="InterPro"/>
</dbReference>
<gene>
    <name evidence="8" type="ORF">ENX03_00720</name>
</gene>
<sequence>MIQENFPDHRIKVLFLEDVPEDVEIELRELSRAGLSVESRVAADEKTFIEALGDFSPDIILSDYTLPTNFNGLRALAITRELMPDTPFIFVSGTIGEERAIEAMRDGATDYILKEHQDRLGLAVIQAIDGARKKVLLKKAEDALRESQARFSAFMHHFPGVAYIRDSEGRYQYVNDYWFRTFSKAPEEVLGQHLSTVWEDDIFKGLLGNDTRVLANKKSIQTIEVTRMNGVTQYWLANRFLIPSENGAPPRVGGVSVDVTLHHAQERRIIRINRSLRLLSGMNSVIVRRREREELFAEFCRLSIEDGGFPAVWIAGSNTMTGERHIVAWRAASSVFSDLREVADQLLWDETATGKTLLSGEEIVRSGTTGEEEGESGRMYQNFAAFPVRLGEEEKGALVFHAAESDAFDQTELDLLRELADNLSFALEAIEKRERLDYLAYHDSLTGLANRALFLDRLGQSLDLPDTATHLTAVVVLSVERMQSLFDTLGRNAGEALLGMLAARLSGIVSNSNRLGRIGENTFAMILNVLSSVEEVVHFLRDRIVSELSNPFHVAGQEVRVLTRVGIALSPEDSRNAETLLSFATTALANAQREGEAFLFYTRGMNDLVMERLSLESRLIRALQNGEFVLYYQPKVQIATGKLEGVEALIRWQDPERGMVLPSGFIPVLEETGLILAVGEWVVRQALRDLSGWLDRGFSVPRVSVNVSSIQLRHRDFLDMLIGLWGPGERAGLLEIEITESLILDDVKGTIANLEEIRSRGISVAIDDFGTGYSSLSYLASLPVTSLKIDQSFVAHLGDRPVCLSIVSAIISLAHSLSLKVVAEGVEKAGQLTTLESLGCDAIQGYLVSEALPADAFERFLGSGEYFLPG</sequence>
<dbReference type="SMART" id="SM00052">
    <property type="entry name" value="EAL"/>
    <property type="match status" value="1"/>
</dbReference>
<feature type="domain" description="PAS" evidence="5">
    <location>
        <begin position="147"/>
        <end position="194"/>
    </location>
</feature>
<dbReference type="CDD" id="cd00130">
    <property type="entry name" value="PAS"/>
    <property type="match status" value="1"/>
</dbReference>
<dbReference type="CDD" id="cd01948">
    <property type="entry name" value="EAL"/>
    <property type="match status" value="1"/>
</dbReference>
<dbReference type="NCBIfam" id="TIGR00229">
    <property type="entry name" value="sensory_box"/>
    <property type="match status" value="1"/>
</dbReference>
<dbReference type="Pfam" id="PF00563">
    <property type="entry name" value="EAL"/>
    <property type="match status" value="1"/>
</dbReference>
<dbReference type="SUPFAM" id="SSF141868">
    <property type="entry name" value="EAL domain-like"/>
    <property type="match status" value="1"/>
</dbReference>
<dbReference type="GO" id="GO:0016301">
    <property type="term" value="F:kinase activity"/>
    <property type="evidence" value="ECO:0007669"/>
    <property type="project" value="UniProtKB-KW"/>
</dbReference>
<organism evidence="8">
    <name type="scientific">Leptospirillum ferriphilum</name>
    <dbReference type="NCBI Taxonomy" id="178606"/>
    <lineage>
        <taxon>Bacteria</taxon>
        <taxon>Pseudomonadati</taxon>
        <taxon>Nitrospirota</taxon>
        <taxon>Nitrospiria</taxon>
        <taxon>Nitrospirales</taxon>
        <taxon>Nitrospiraceae</taxon>
        <taxon>Leptospirillum</taxon>
    </lineage>
</organism>
<dbReference type="InterPro" id="IPR011006">
    <property type="entry name" value="CheY-like_superfamily"/>
</dbReference>
<dbReference type="InterPro" id="IPR029016">
    <property type="entry name" value="GAF-like_dom_sf"/>
</dbReference>
<dbReference type="SUPFAM" id="SSF55785">
    <property type="entry name" value="PYP-like sensor domain (PAS domain)"/>
    <property type="match status" value="1"/>
</dbReference>
<evidence type="ECO:0000259" key="4">
    <source>
        <dbReference type="PROSITE" id="PS50110"/>
    </source>
</evidence>
<dbReference type="InterPro" id="IPR013656">
    <property type="entry name" value="PAS_4"/>
</dbReference>
<keyword evidence="1" id="KW-0808">Transferase</keyword>
<dbReference type="Gene3D" id="3.30.450.40">
    <property type="match status" value="1"/>
</dbReference>
<protein>
    <submittedName>
        <fullName evidence="8">EAL domain-containing protein</fullName>
    </submittedName>
</protein>
<comment type="caution">
    <text evidence="8">The sequence shown here is derived from an EMBL/GenBank/DDBJ whole genome shotgun (WGS) entry which is preliminary data.</text>
</comment>
<dbReference type="SUPFAM" id="SSF55781">
    <property type="entry name" value="GAF domain-like"/>
    <property type="match status" value="1"/>
</dbReference>
<dbReference type="Gene3D" id="3.30.450.20">
    <property type="entry name" value="PAS domain"/>
    <property type="match status" value="1"/>
</dbReference>
<dbReference type="InterPro" id="IPR043128">
    <property type="entry name" value="Rev_trsase/Diguanyl_cyclase"/>
</dbReference>
<dbReference type="EMBL" id="DTMM01000010">
    <property type="protein sequence ID" value="HFT92466.1"/>
    <property type="molecule type" value="Genomic_DNA"/>
</dbReference>
<keyword evidence="3" id="KW-0597">Phosphoprotein</keyword>
<proteinExistence type="predicted"/>
<dbReference type="PANTHER" id="PTHR44757">
    <property type="entry name" value="DIGUANYLATE CYCLASE DGCP"/>
    <property type="match status" value="1"/>
</dbReference>
<feature type="domain" description="GGDEF" evidence="7">
    <location>
        <begin position="470"/>
        <end position="604"/>
    </location>
</feature>
<dbReference type="AlphaFoldDB" id="A0A7C3LRD0"/>
<dbReference type="PROSITE" id="PS50112">
    <property type="entry name" value="PAS"/>
    <property type="match status" value="1"/>
</dbReference>
<feature type="modified residue" description="4-aspartylphosphate" evidence="3">
    <location>
        <position position="63"/>
    </location>
</feature>
<dbReference type="Pfam" id="PF00990">
    <property type="entry name" value="GGDEF"/>
    <property type="match status" value="1"/>
</dbReference>
<dbReference type="Gene3D" id="3.20.20.450">
    <property type="entry name" value="EAL domain"/>
    <property type="match status" value="1"/>
</dbReference>
<dbReference type="InterPro" id="IPR000160">
    <property type="entry name" value="GGDEF_dom"/>
</dbReference>
<dbReference type="InterPro" id="IPR001789">
    <property type="entry name" value="Sig_transdc_resp-reg_receiver"/>
</dbReference>
<reference evidence="8" key="1">
    <citation type="journal article" date="2020" name="mSystems">
        <title>Genome- and Community-Level Interaction Insights into Carbon Utilization and Element Cycling Functions of Hydrothermarchaeota in Hydrothermal Sediment.</title>
        <authorList>
            <person name="Zhou Z."/>
            <person name="Liu Y."/>
            <person name="Xu W."/>
            <person name="Pan J."/>
            <person name="Luo Z.H."/>
            <person name="Li M."/>
        </authorList>
    </citation>
    <scope>NUCLEOTIDE SEQUENCE [LARGE SCALE GENOMIC DNA]</scope>
    <source>
        <strain evidence="8">SpSt-902</strain>
    </source>
</reference>